<evidence type="ECO:0000313" key="1">
    <source>
        <dbReference type="EMBL" id="ADM09191.1"/>
    </source>
</evidence>
<dbReference type="HOGENOM" id="CLU_2754224_0_0_5"/>
<dbReference type="eggNOG" id="ENOG5034245">
    <property type="taxonomic scope" value="Bacteria"/>
</dbReference>
<reference evidence="2" key="1">
    <citation type="submission" date="2010-08" db="EMBL/GenBank/DDBJ databases">
        <title>Genome sequence of Parvularcula bermudensis HTCC2503.</title>
        <authorList>
            <person name="Kang D.-M."/>
            <person name="Oh H.-M."/>
            <person name="Cho J.-C."/>
        </authorList>
    </citation>
    <scope>NUCLEOTIDE SEQUENCE [LARGE SCALE GENOMIC DNA]</scope>
    <source>
        <strain evidence="2">ATCC BAA-594 / HTCC2503 / KCTC 12087</strain>
    </source>
</reference>
<organism evidence="1 2">
    <name type="scientific">Parvularcula bermudensis (strain ATCC BAA-594 / HTCC2503 / KCTC 12087)</name>
    <dbReference type="NCBI Taxonomy" id="314260"/>
    <lineage>
        <taxon>Bacteria</taxon>
        <taxon>Pseudomonadati</taxon>
        <taxon>Pseudomonadota</taxon>
        <taxon>Alphaproteobacteria</taxon>
        <taxon>Parvularculales</taxon>
        <taxon>Parvularculaceae</taxon>
        <taxon>Parvularcula</taxon>
    </lineage>
</organism>
<keyword evidence="2" id="KW-1185">Reference proteome</keyword>
<dbReference type="RefSeq" id="WP_013300165.1">
    <property type="nucleotide sequence ID" value="NC_014414.1"/>
</dbReference>
<name>E0TGE8_PARBH</name>
<sequence>MTPETTRYRFTVEELQQADDWSEGFCLACRAPRECCEPDASAYPCDECGAHAVYGPHWIAIAGLFKEGAA</sequence>
<dbReference type="STRING" id="314260.PB2503_05592"/>
<reference evidence="1 2" key="2">
    <citation type="journal article" date="2011" name="J. Bacteriol.">
        <title>Complete genome sequence of strain HTCC2503T of Parvularcula bermudensis, the type species of the order "Parvularculales" in the class Alphaproteobacteria.</title>
        <authorList>
            <person name="Oh H.M."/>
            <person name="Kang I."/>
            <person name="Vergin K.L."/>
            <person name="Kang D."/>
            <person name="Rhee K.H."/>
            <person name="Giovannoni S.J."/>
            <person name="Cho J.C."/>
        </authorList>
    </citation>
    <scope>NUCLEOTIDE SEQUENCE [LARGE SCALE GENOMIC DNA]</scope>
    <source>
        <strain evidence="2">ATCC BAA-594 / HTCC2503 / KCTC 12087</strain>
    </source>
</reference>
<dbReference type="OrthoDB" id="8453098at2"/>
<dbReference type="KEGG" id="pbr:PB2503_05592"/>
<dbReference type="Proteomes" id="UP000001302">
    <property type="component" value="Chromosome"/>
</dbReference>
<gene>
    <name evidence="1" type="ordered locus">PB2503_05592</name>
</gene>
<dbReference type="AlphaFoldDB" id="E0TGE8"/>
<accession>E0TGE8</accession>
<dbReference type="EMBL" id="CP002156">
    <property type="protein sequence ID" value="ADM09191.1"/>
    <property type="molecule type" value="Genomic_DNA"/>
</dbReference>
<protein>
    <submittedName>
        <fullName evidence="1">Uncharacterized protein</fullName>
    </submittedName>
</protein>
<evidence type="ECO:0000313" key="2">
    <source>
        <dbReference type="Proteomes" id="UP000001302"/>
    </source>
</evidence>
<proteinExistence type="predicted"/>